<protein>
    <recommendedName>
        <fullName evidence="1">NACHT N-terminal Helical domain-containing protein</fullName>
    </recommendedName>
</protein>
<dbReference type="InterPro" id="IPR054567">
    <property type="entry name" value="NNH7"/>
</dbReference>
<sequence length="1006" mass="112609">MAALDRAIAGALNLATGGLSGGLLGMFDARGRILGLGRDAARGVGARLGRAHGRVERTQLLEAAHTVIVVLAFFEVLEQAFDALVQEDPPLSLNDLLLSRREQITLAGGRPTSDEGFAQTMMQVDAPRPAPHLPYEDTLVELRLWYRRLASRVVNFLRGLALWEELPASIRSEIADTVHDALPERAVEQYEALYSRLAVEAPEFRYWSGRLEHQATRTELRRALAGLESLLSSSIVVQDPPVDIAQALSRAHLAALNRRILDAESTPEGMRVPTLGEAYLDPDFRVRAVDGQGSPAAEDWWEEAPLRQDLTEYLTGVLTSEGLTLAPLLVLGQPGAGKSVLSRILAARLPAAGFLPVRVALRDVRADDELQDQLEQAVRDATGEQVAWPALVRSAGTALPVLLLDGFDELLQTTGVHQNDFLVKVARFQERESEQGRPVLALVTSRTTVADRVRYPQGTVAMRLEPFRREQIEAWLQQWNLSNARHFTARRLSPLTWELLEPHRTLAGQPLLLTMLALYHAAGNDLQGADERPLGEADLYEALLGSFARREVAKDSRDTLRDTQIDDLLERELQRLSLVAFAMLNRRRQWASTAELEQDLAALLGRHAHAASGFREPLGQAEITLGRFFFVQRAQSIKGGQTLSTYEFLHATFGEYLAARLAVQLLTRLLDHRPVFSMGSEPLNDDMLFALLSFAPAFSRQMLRFARARVEQLPEDDRERLSRLVIRVLGERELRADQPYPAYFPQRMRATVRQGIYSANLVMFVLLLTGETAVSSLFPTQDDPGDAWHSRALLWRSSLEEPQWTDFASALILRRTRDGDRRDLTIRLRQGEPAIPEAMDAHWIYPVPQEQEDVLWQRTYWNEIWHKMDLSAGTNDGVALQALRPLFESLGPLLTTFNGGGGRPATSIVHDLLKLWLEGEIGMSLEETQVLYRRVGNALLVSDREGSVMRHLRPVLVGLLDRDLKRFPPQDVQHLVDVLSVHAPAELRELLQGRAEAARFRTLRGE</sequence>
<dbReference type="Pfam" id="PF22738">
    <property type="entry name" value="NNH7"/>
    <property type="match status" value="1"/>
</dbReference>
<proteinExistence type="predicted"/>
<comment type="caution">
    <text evidence="2">The sequence shown here is derived from an EMBL/GenBank/DDBJ whole genome shotgun (WGS) entry which is preliminary data.</text>
</comment>
<evidence type="ECO:0000313" key="3">
    <source>
        <dbReference type="Proteomes" id="UP000215483"/>
    </source>
</evidence>
<gene>
    <name evidence="2" type="ORF">BEK98_45490</name>
</gene>
<evidence type="ECO:0000313" key="2">
    <source>
        <dbReference type="EMBL" id="OXY85683.1"/>
    </source>
</evidence>
<dbReference type="InterPro" id="IPR027417">
    <property type="entry name" value="P-loop_NTPase"/>
</dbReference>
<organism evidence="2 3">
    <name type="scientific">Streptomyces diastatochromogenes</name>
    <dbReference type="NCBI Taxonomy" id="42236"/>
    <lineage>
        <taxon>Bacteria</taxon>
        <taxon>Bacillati</taxon>
        <taxon>Actinomycetota</taxon>
        <taxon>Actinomycetes</taxon>
        <taxon>Kitasatosporales</taxon>
        <taxon>Streptomycetaceae</taxon>
        <taxon>Streptomyces</taxon>
    </lineage>
</organism>
<dbReference type="OrthoDB" id="419933at2"/>
<name>A0A233RQL3_STRDA</name>
<reference evidence="2 3" key="1">
    <citation type="submission" date="2016-07" db="EMBL/GenBank/DDBJ databases">
        <title>Draft genome of Streptomyces diastatochromogenes.</title>
        <authorList>
            <person name="Podduturi R."/>
            <person name="Lukassen M.B."/>
            <person name="Clausen N."/>
            <person name="Nielsen J.L."/>
            <person name="Jorgensen N.O."/>
        </authorList>
    </citation>
    <scope>NUCLEOTIDE SEQUENCE [LARGE SCALE GENOMIC DNA]</scope>
    <source>
        <strain evidence="2 3">DSM 40608</strain>
    </source>
</reference>
<feature type="domain" description="NACHT N-terminal Helical" evidence="1">
    <location>
        <begin position="2"/>
        <end position="212"/>
    </location>
</feature>
<dbReference type="RefSeq" id="WP_094222871.1">
    <property type="nucleotide sequence ID" value="NZ_MCGQ01000115.1"/>
</dbReference>
<dbReference type="EMBL" id="MCGQ01000115">
    <property type="protein sequence ID" value="OXY85683.1"/>
    <property type="molecule type" value="Genomic_DNA"/>
</dbReference>
<evidence type="ECO:0000259" key="1">
    <source>
        <dbReference type="Pfam" id="PF22738"/>
    </source>
</evidence>
<dbReference type="Gene3D" id="3.40.50.300">
    <property type="entry name" value="P-loop containing nucleotide triphosphate hydrolases"/>
    <property type="match status" value="1"/>
</dbReference>
<dbReference type="AlphaFoldDB" id="A0A233RQL3"/>
<dbReference type="Proteomes" id="UP000215483">
    <property type="component" value="Unassembled WGS sequence"/>
</dbReference>
<dbReference type="SUPFAM" id="SSF52540">
    <property type="entry name" value="P-loop containing nucleoside triphosphate hydrolases"/>
    <property type="match status" value="1"/>
</dbReference>
<accession>A0A233RQL3</accession>
<keyword evidence="3" id="KW-1185">Reference proteome</keyword>